<evidence type="ECO:0000313" key="1">
    <source>
        <dbReference type="EMBL" id="KAF2472716.1"/>
    </source>
</evidence>
<evidence type="ECO:0000313" key="2">
    <source>
        <dbReference type="Proteomes" id="UP000799755"/>
    </source>
</evidence>
<gene>
    <name evidence="1" type="ORF">BDR25DRAFT_11142</name>
</gene>
<accession>A0ACB6R2Q4</accession>
<comment type="caution">
    <text evidence="1">The sequence shown here is derived from an EMBL/GenBank/DDBJ whole genome shotgun (WGS) entry which is preliminary data.</text>
</comment>
<proteinExistence type="predicted"/>
<protein>
    <submittedName>
        <fullName evidence="1">Uncharacterized protein</fullName>
    </submittedName>
</protein>
<keyword evidence="2" id="KW-1185">Reference proteome</keyword>
<dbReference type="Proteomes" id="UP000799755">
    <property type="component" value="Unassembled WGS sequence"/>
</dbReference>
<dbReference type="EMBL" id="MU003501">
    <property type="protein sequence ID" value="KAF2472716.1"/>
    <property type="molecule type" value="Genomic_DNA"/>
</dbReference>
<sequence>MPSTSLYGQSIFEGSKALSLCLSSTKSLLMMSFLFSLLLFSNLSSLASLPMSQKPHRDEGSYVNIHLKSTFVPLRRY</sequence>
<reference evidence="1" key="1">
    <citation type="journal article" date="2020" name="Stud. Mycol.">
        <title>101 Dothideomycetes genomes: a test case for predicting lifestyles and emergence of pathogens.</title>
        <authorList>
            <person name="Haridas S."/>
            <person name="Albert R."/>
            <person name="Binder M."/>
            <person name="Bloem J."/>
            <person name="Labutti K."/>
            <person name="Salamov A."/>
            <person name="Andreopoulos B."/>
            <person name="Baker S."/>
            <person name="Barry K."/>
            <person name="Bills G."/>
            <person name="Bluhm B."/>
            <person name="Cannon C."/>
            <person name="Castanera R."/>
            <person name="Culley D."/>
            <person name="Daum C."/>
            <person name="Ezra D."/>
            <person name="Gonzalez J."/>
            <person name="Henrissat B."/>
            <person name="Kuo A."/>
            <person name="Liang C."/>
            <person name="Lipzen A."/>
            <person name="Lutzoni F."/>
            <person name="Magnuson J."/>
            <person name="Mondo S."/>
            <person name="Nolan M."/>
            <person name="Ohm R."/>
            <person name="Pangilinan J."/>
            <person name="Park H.-J."/>
            <person name="Ramirez L."/>
            <person name="Alfaro M."/>
            <person name="Sun H."/>
            <person name="Tritt A."/>
            <person name="Yoshinaga Y."/>
            <person name="Zwiers L.-H."/>
            <person name="Turgeon B."/>
            <person name="Goodwin S."/>
            <person name="Spatafora J."/>
            <person name="Crous P."/>
            <person name="Grigoriev I."/>
        </authorList>
    </citation>
    <scope>NUCLEOTIDE SEQUENCE</scope>
    <source>
        <strain evidence="1">ATCC 200398</strain>
    </source>
</reference>
<organism evidence="1 2">
    <name type="scientific">Lindgomyces ingoldianus</name>
    <dbReference type="NCBI Taxonomy" id="673940"/>
    <lineage>
        <taxon>Eukaryota</taxon>
        <taxon>Fungi</taxon>
        <taxon>Dikarya</taxon>
        <taxon>Ascomycota</taxon>
        <taxon>Pezizomycotina</taxon>
        <taxon>Dothideomycetes</taxon>
        <taxon>Pleosporomycetidae</taxon>
        <taxon>Pleosporales</taxon>
        <taxon>Lindgomycetaceae</taxon>
        <taxon>Lindgomyces</taxon>
    </lineage>
</organism>
<name>A0ACB6R2Q4_9PLEO</name>